<evidence type="ECO:0000256" key="1">
    <source>
        <dbReference type="ARBA" id="ARBA00023122"/>
    </source>
</evidence>
<sequence length="369" mass="41533">MIVAKEILRQKFPRVDAESTLSEAFGLIIKEKEPCIAVFEGDTYLGLLSHRELLKKHVAYSYVKIKTFVDKFVPALSTDDDLLKIINLMYQSGSRALPVFQDSKLLGFVHIKDVLKKAFDEFELAKLKLSDIASEPILLSCDDTLGRALAMMREYNIKQIPVVDKNKNLLGILTLESLIDKYFVHATPKRELFSLKGHEPEAKSLFDLPVSGLVEEAVAAESKQTLGSVKDQICDTKTVVLVENKKPKGIVATQNILEAILNINKPQRNIQISNMPAFTEPDKEKALARINTFYDKAAKLLKHDILLSIHFKSYEKQGMRKKHAVHTKISGATFSAKAEVSSWNSLTALQQALDALMKELTKYHDKHKK</sequence>
<dbReference type="PANTHER" id="PTHR43080:SF2">
    <property type="entry name" value="CBS DOMAIN-CONTAINING PROTEIN"/>
    <property type="match status" value="1"/>
</dbReference>
<name>A0A497JF77_9ARCH</name>
<dbReference type="Pfam" id="PF00571">
    <property type="entry name" value="CBS"/>
    <property type="match status" value="3"/>
</dbReference>
<feature type="domain" description="CBS" evidence="3">
    <location>
        <begin position="132"/>
        <end position="192"/>
    </location>
</feature>
<organism evidence="4 5">
    <name type="scientific">Candidatus Iainarchaeum sp</name>
    <dbReference type="NCBI Taxonomy" id="3101447"/>
    <lineage>
        <taxon>Archaea</taxon>
        <taxon>Candidatus Iainarchaeota</taxon>
        <taxon>Candidatus Iainarchaeia</taxon>
        <taxon>Candidatus Iainarchaeales</taxon>
        <taxon>Candidatus Iainarchaeaceae</taxon>
        <taxon>Candidatus Iainarchaeum</taxon>
    </lineage>
</organism>
<dbReference type="InterPro" id="IPR000644">
    <property type="entry name" value="CBS_dom"/>
</dbReference>
<dbReference type="SMART" id="SM00116">
    <property type="entry name" value="CBS"/>
    <property type="match status" value="2"/>
</dbReference>
<dbReference type="Proteomes" id="UP000277633">
    <property type="component" value="Unassembled WGS sequence"/>
</dbReference>
<evidence type="ECO:0000313" key="4">
    <source>
        <dbReference type="EMBL" id="RLG69492.1"/>
    </source>
</evidence>
<gene>
    <name evidence="4" type="ORF">DRO07_02240</name>
</gene>
<proteinExistence type="predicted"/>
<feature type="domain" description="CBS" evidence="3">
    <location>
        <begin position="69"/>
        <end position="124"/>
    </location>
</feature>
<accession>A0A497JF77</accession>
<dbReference type="InterPro" id="IPR051257">
    <property type="entry name" value="Diverse_CBS-Domain"/>
</dbReference>
<evidence type="ECO:0000256" key="2">
    <source>
        <dbReference type="PROSITE-ProRule" id="PRU00703"/>
    </source>
</evidence>
<dbReference type="CDD" id="cd02205">
    <property type="entry name" value="CBS_pair_SF"/>
    <property type="match status" value="2"/>
</dbReference>
<dbReference type="Gene3D" id="3.10.580.10">
    <property type="entry name" value="CBS-domain"/>
    <property type="match status" value="2"/>
</dbReference>
<dbReference type="EMBL" id="QMWO01000074">
    <property type="protein sequence ID" value="RLG69492.1"/>
    <property type="molecule type" value="Genomic_DNA"/>
</dbReference>
<keyword evidence="1 2" id="KW-0129">CBS domain</keyword>
<dbReference type="AlphaFoldDB" id="A0A497JF77"/>
<protein>
    <recommendedName>
        <fullName evidence="3">CBS domain-containing protein</fullName>
    </recommendedName>
</protein>
<dbReference type="SUPFAM" id="SSF54631">
    <property type="entry name" value="CBS-domain pair"/>
    <property type="match status" value="1"/>
</dbReference>
<evidence type="ECO:0000313" key="5">
    <source>
        <dbReference type="Proteomes" id="UP000277633"/>
    </source>
</evidence>
<dbReference type="InterPro" id="IPR046342">
    <property type="entry name" value="CBS_dom_sf"/>
</dbReference>
<evidence type="ECO:0000259" key="3">
    <source>
        <dbReference type="PROSITE" id="PS51371"/>
    </source>
</evidence>
<dbReference type="PANTHER" id="PTHR43080">
    <property type="entry name" value="CBS DOMAIN-CONTAINING PROTEIN CBSX3, MITOCHONDRIAL"/>
    <property type="match status" value="1"/>
</dbReference>
<dbReference type="PROSITE" id="PS51371">
    <property type="entry name" value="CBS"/>
    <property type="match status" value="2"/>
</dbReference>
<comment type="caution">
    <text evidence="4">The sequence shown here is derived from an EMBL/GenBank/DDBJ whole genome shotgun (WGS) entry which is preliminary data.</text>
</comment>
<reference evidence="4 5" key="1">
    <citation type="submission" date="2018-06" db="EMBL/GenBank/DDBJ databases">
        <title>Extensive metabolic versatility and redundancy in microbially diverse, dynamic hydrothermal sediments.</title>
        <authorList>
            <person name="Dombrowski N."/>
            <person name="Teske A."/>
            <person name="Baker B.J."/>
        </authorList>
    </citation>
    <scope>NUCLEOTIDE SEQUENCE [LARGE SCALE GENOMIC DNA]</scope>
    <source>
        <strain evidence="4">B9_G13</strain>
    </source>
</reference>